<feature type="domain" description="Polymerase nucleotidyl transferase" evidence="10">
    <location>
        <begin position="3"/>
        <end position="81"/>
    </location>
</feature>
<keyword evidence="8" id="KW-0460">Magnesium</keyword>
<evidence type="ECO:0000256" key="4">
    <source>
        <dbReference type="ARBA" id="ARBA00022695"/>
    </source>
</evidence>
<keyword evidence="4" id="KW-0548">Nucleotidyltransferase</keyword>
<organism evidence="11 12">
    <name type="scientific">Nocardioides acrostichi</name>
    <dbReference type="NCBI Taxonomy" id="2784339"/>
    <lineage>
        <taxon>Bacteria</taxon>
        <taxon>Bacillati</taxon>
        <taxon>Actinomycetota</taxon>
        <taxon>Actinomycetes</taxon>
        <taxon>Propionibacteriales</taxon>
        <taxon>Nocardioidaceae</taxon>
        <taxon>Nocardioides</taxon>
    </lineage>
</organism>
<dbReference type="PANTHER" id="PTHR33571">
    <property type="entry name" value="SSL8005 PROTEIN"/>
    <property type="match status" value="1"/>
</dbReference>
<keyword evidence="5" id="KW-0479">Metal-binding</keyword>
<keyword evidence="7" id="KW-0067">ATP-binding</keyword>
<dbReference type="Gene3D" id="3.30.460.10">
    <property type="entry name" value="Beta Polymerase, domain 2"/>
    <property type="match status" value="1"/>
</dbReference>
<keyword evidence="2" id="KW-1277">Toxin-antitoxin system</keyword>
<dbReference type="Proteomes" id="UP000656804">
    <property type="component" value="Unassembled WGS sequence"/>
</dbReference>
<evidence type="ECO:0000313" key="11">
    <source>
        <dbReference type="EMBL" id="MBF4161605.1"/>
    </source>
</evidence>
<accession>A0A930UYX4</accession>
<dbReference type="GO" id="GO:0046872">
    <property type="term" value="F:metal ion binding"/>
    <property type="evidence" value="ECO:0007669"/>
    <property type="project" value="UniProtKB-KW"/>
</dbReference>
<name>A0A930UYX4_9ACTN</name>
<evidence type="ECO:0000259" key="10">
    <source>
        <dbReference type="Pfam" id="PF01909"/>
    </source>
</evidence>
<dbReference type="AlphaFoldDB" id="A0A930UYX4"/>
<reference evidence="11" key="1">
    <citation type="submission" date="2020-11" db="EMBL/GenBank/DDBJ databases">
        <title>Nocardioides sp. CBS4Y-1, whole genome shotgun sequence.</title>
        <authorList>
            <person name="Tuo L."/>
        </authorList>
    </citation>
    <scope>NUCLEOTIDE SEQUENCE</scope>
    <source>
        <strain evidence="11">CBS4Y-1</strain>
    </source>
</reference>
<evidence type="ECO:0000256" key="3">
    <source>
        <dbReference type="ARBA" id="ARBA00022679"/>
    </source>
</evidence>
<dbReference type="Pfam" id="PF01909">
    <property type="entry name" value="NTP_transf_2"/>
    <property type="match status" value="1"/>
</dbReference>
<evidence type="ECO:0000256" key="9">
    <source>
        <dbReference type="ARBA" id="ARBA00038276"/>
    </source>
</evidence>
<dbReference type="InterPro" id="IPR002934">
    <property type="entry name" value="Polymerase_NTP_transf_dom"/>
</dbReference>
<comment type="cofactor">
    <cofactor evidence="1">
        <name>Mg(2+)</name>
        <dbReference type="ChEBI" id="CHEBI:18420"/>
    </cofactor>
</comment>
<evidence type="ECO:0000256" key="1">
    <source>
        <dbReference type="ARBA" id="ARBA00001946"/>
    </source>
</evidence>
<dbReference type="GO" id="GO:0016779">
    <property type="term" value="F:nucleotidyltransferase activity"/>
    <property type="evidence" value="ECO:0007669"/>
    <property type="project" value="UniProtKB-KW"/>
</dbReference>
<dbReference type="InterPro" id="IPR052038">
    <property type="entry name" value="Type-VII_TA_antitoxin"/>
</dbReference>
<keyword evidence="12" id="KW-1185">Reference proteome</keyword>
<dbReference type="EMBL" id="JADIVZ010000003">
    <property type="protein sequence ID" value="MBF4161605.1"/>
    <property type="molecule type" value="Genomic_DNA"/>
</dbReference>
<evidence type="ECO:0000256" key="7">
    <source>
        <dbReference type="ARBA" id="ARBA00022840"/>
    </source>
</evidence>
<evidence type="ECO:0000256" key="8">
    <source>
        <dbReference type="ARBA" id="ARBA00022842"/>
    </source>
</evidence>
<comment type="caution">
    <text evidence="11">The sequence shown here is derived from an EMBL/GenBank/DDBJ whole genome shotgun (WGS) entry which is preliminary data.</text>
</comment>
<gene>
    <name evidence="11" type="ORF">ISG29_07865</name>
</gene>
<keyword evidence="6" id="KW-0547">Nucleotide-binding</keyword>
<proteinExistence type="inferred from homology"/>
<evidence type="ECO:0000256" key="2">
    <source>
        <dbReference type="ARBA" id="ARBA00022649"/>
    </source>
</evidence>
<dbReference type="GO" id="GO:0005524">
    <property type="term" value="F:ATP binding"/>
    <property type="evidence" value="ECO:0007669"/>
    <property type="project" value="UniProtKB-KW"/>
</dbReference>
<comment type="similarity">
    <text evidence="9">Belongs to the MntA antitoxin family.</text>
</comment>
<evidence type="ECO:0000256" key="6">
    <source>
        <dbReference type="ARBA" id="ARBA00022741"/>
    </source>
</evidence>
<dbReference type="SUPFAM" id="SSF81301">
    <property type="entry name" value="Nucleotidyltransferase"/>
    <property type="match status" value="1"/>
</dbReference>
<sequence>MRACERHGVARLRAFGSVVTGGFDPVRSDVDFLVDFLPEVRDLLGNYLALRDDLERVMGRKVDLVMSDAVENPYFAAEAFRSAEDVYAA</sequence>
<protein>
    <submittedName>
        <fullName evidence="11">Nucleotidyltransferase domain-containing protein</fullName>
    </submittedName>
</protein>
<evidence type="ECO:0000256" key="5">
    <source>
        <dbReference type="ARBA" id="ARBA00022723"/>
    </source>
</evidence>
<dbReference type="PANTHER" id="PTHR33571:SF12">
    <property type="entry name" value="BSL3053 PROTEIN"/>
    <property type="match status" value="1"/>
</dbReference>
<evidence type="ECO:0000313" key="12">
    <source>
        <dbReference type="Proteomes" id="UP000656804"/>
    </source>
</evidence>
<keyword evidence="3" id="KW-0808">Transferase</keyword>
<dbReference type="InterPro" id="IPR043519">
    <property type="entry name" value="NT_sf"/>
</dbReference>